<sequence length="268" mass="29899">MGNAAPTAEALPKAMVEVAPKFFNIRGSFKIGGVVDVGTQTSLVQRPSGKWLFLDSYTLTDDVLESVKSLTNNGDDVEAIINVHPFHTIHVEWMTNAFPEAKLFGSQRHKEKFPSLKWESTLVEDPTFPSLFSDTLEFEIPKGVDFISANENVHFSSVLAYHKDSKTVHVDDTWMYTKLINKVALHPTLAQALEKRAGAADDFENWMKNTLSKWDVRNLCAAHTWYLLSSESLNGRLQQALSGVKSTLDAHRKKYGVASAVSEKVESQ</sequence>
<dbReference type="InterPro" id="IPR036866">
    <property type="entry name" value="RibonucZ/Hydroxyglut_hydro"/>
</dbReference>
<dbReference type="EMBL" id="CDMZ01001248">
    <property type="protein sequence ID" value="CEM29683.1"/>
    <property type="molecule type" value="Genomic_DNA"/>
</dbReference>
<organism evidence="1">
    <name type="scientific">Chromera velia CCMP2878</name>
    <dbReference type="NCBI Taxonomy" id="1169474"/>
    <lineage>
        <taxon>Eukaryota</taxon>
        <taxon>Sar</taxon>
        <taxon>Alveolata</taxon>
        <taxon>Colpodellida</taxon>
        <taxon>Chromeraceae</taxon>
        <taxon>Chromera</taxon>
    </lineage>
</organism>
<proteinExistence type="predicted"/>
<evidence type="ECO:0008006" key="2">
    <source>
        <dbReference type="Google" id="ProtNLM"/>
    </source>
</evidence>
<accession>A0A0G4GII7</accession>
<gene>
    <name evidence="1" type="ORF">Cvel_4765</name>
</gene>
<name>A0A0G4GII7_9ALVE</name>
<protein>
    <recommendedName>
        <fullName evidence="2">Metallo-beta-lactamase domain-containing protein</fullName>
    </recommendedName>
</protein>
<dbReference type="SUPFAM" id="SSF56281">
    <property type="entry name" value="Metallo-hydrolase/oxidoreductase"/>
    <property type="match status" value="1"/>
</dbReference>
<evidence type="ECO:0000313" key="1">
    <source>
        <dbReference type="EMBL" id="CEM29683.1"/>
    </source>
</evidence>
<dbReference type="VEuPathDB" id="CryptoDB:Cvel_4765"/>
<dbReference type="AlphaFoldDB" id="A0A0G4GII7"/>
<reference evidence="1" key="1">
    <citation type="submission" date="2014-11" db="EMBL/GenBank/DDBJ databases">
        <authorList>
            <person name="Otto D Thomas"/>
            <person name="Naeem Raeece"/>
        </authorList>
    </citation>
    <scope>NUCLEOTIDE SEQUENCE</scope>
</reference>